<dbReference type="RefSeq" id="WP_185938491.1">
    <property type="nucleotide sequence ID" value="NZ_FXTJ01000012.1"/>
</dbReference>
<dbReference type="Proteomes" id="UP000317484">
    <property type="component" value="Unassembled WGS sequence"/>
</dbReference>
<organism evidence="1 2">
    <name type="scientific">Geodermatophilus aquaeductus</name>
    <dbReference type="NCBI Taxonomy" id="1564161"/>
    <lineage>
        <taxon>Bacteria</taxon>
        <taxon>Bacillati</taxon>
        <taxon>Actinomycetota</taxon>
        <taxon>Actinomycetes</taxon>
        <taxon>Geodermatophilales</taxon>
        <taxon>Geodermatophilaceae</taxon>
        <taxon>Geodermatophilus</taxon>
    </lineage>
</organism>
<name>A0A521FP38_9ACTN</name>
<keyword evidence="2" id="KW-1185">Reference proteome</keyword>
<protein>
    <submittedName>
        <fullName evidence="1">Uncharacterized protein</fullName>
    </submittedName>
</protein>
<evidence type="ECO:0000313" key="1">
    <source>
        <dbReference type="EMBL" id="SMO97967.1"/>
    </source>
</evidence>
<dbReference type="EMBL" id="FXTJ01000012">
    <property type="protein sequence ID" value="SMO97967.1"/>
    <property type="molecule type" value="Genomic_DNA"/>
</dbReference>
<evidence type="ECO:0000313" key="2">
    <source>
        <dbReference type="Proteomes" id="UP000317484"/>
    </source>
</evidence>
<sequence>MDTTMTALHEHYARRVDAAVAEDRMDLVQELYEQYFEEALRRLLETSAA</sequence>
<dbReference type="AlphaFoldDB" id="A0A521FP38"/>
<reference evidence="1 2" key="1">
    <citation type="submission" date="2017-05" db="EMBL/GenBank/DDBJ databases">
        <authorList>
            <person name="Varghese N."/>
            <person name="Submissions S."/>
        </authorList>
    </citation>
    <scope>NUCLEOTIDE SEQUENCE [LARGE SCALE GENOMIC DNA]</scope>
    <source>
        <strain evidence="1 2">DSM 46834</strain>
    </source>
</reference>
<accession>A0A521FP38</accession>
<gene>
    <name evidence="1" type="ORF">SAMN06273567_11241</name>
</gene>
<proteinExistence type="predicted"/>